<name>A0A0X8JK42_9BACT</name>
<dbReference type="AlphaFoldDB" id="A0A0X8JK42"/>
<dbReference type="InterPro" id="IPR027417">
    <property type="entry name" value="P-loop_NTPase"/>
</dbReference>
<dbReference type="Gene3D" id="3.40.50.300">
    <property type="entry name" value="P-loop containing nucleotide triphosphate hydrolases"/>
    <property type="match status" value="1"/>
</dbReference>
<dbReference type="PANTHER" id="PTHR35894">
    <property type="entry name" value="GENERAL SECRETION PATHWAY PROTEIN A-RELATED"/>
    <property type="match status" value="1"/>
</dbReference>
<dbReference type="RefSeq" id="WP_062252162.1">
    <property type="nucleotide sequence ID" value="NZ_CP014229.1"/>
</dbReference>
<dbReference type="PANTHER" id="PTHR35894:SF1">
    <property type="entry name" value="PHOSPHORIBULOKINASE _ URIDINE KINASE FAMILY"/>
    <property type="match status" value="1"/>
</dbReference>
<dbReference type="SUPFAM" id="SSF52540">
    <property type="entry name" value="P-loop containing nucleoside triphosphate hydrolases"/>
    <property type="match status" value="1"/>
</dbReference>
<dbReference type="CDD" id="cd00093">
    <property type="entry name" value="HTH_XRE"/>
    <property type="match status" value="1"/>
</dbReference>
<feature type="domain" description="AAA+ ATPase" evidence="1">
    <location>
        <begin position="141"/>
        <end position="297"/>
    </location>
</feature>
<organism evidence="2 3">
    <name type="scientific">Desulfovibrio fairfieldensis</name>
    <dbReference type="NCBI Taxonomy" id="44742"/>
    <lineage>
        <taxon>Bacteria</taxon>
        <taxon>Pseudomonadati</taxon>
        <taxon>Thermodesulfobacteriota</taxon>
        <taxon>Desulfovibrionia</taxon>
        <taxon>Desulfovibrionales</taxon>
        <taxon>Desulfovibrionaceae</taxon>
        <taxon>Desulfovibrio</taxon>
    </lineage>
</organism>
<evidence type="ECO:0000313" key="2">
    <source>
        <dbReference type="EMBL" id="AMD89848.1"/>
    </source>
</evidence>
<dbReference type="EMBL" id="CP014229">
    <property type="protein sequence ID" value="AMD89848.1"/>
    <property type="molecule type" value="Genomic_DNA"/>
</dbReference>
<dbReference type="SMART" id="SM00382">
    <property type="entry name" value="AAA"/>
    <property type="match status" value="1"/>
</dbReference>
<dbReference type="InterPro" id="IPR001387">
    <property type="entry name" value="Cro/C1-type_HTH"/>
</dbReference>
<proteinExistence type="predicted"/>
<keyword evidence="3" id="KW-1185">Reference proteome</keyword>
<reference evidence="3" key="1">
    <citation type="submission" date="2016-02" db="EMBL/GenBank/DDBJ databases">
        <authorList>
            <person name="Holder M.E."/>
            <person name="Ajami N.J."/>
            <person name="Petrosino J.F."/>
        </authorList>
    </citation>
    <scope>NUCLEOTIDE SEQUENCE [LARGE SCALE GENOMIC DNA]</scope>
    <source>
        <strain evidence="3">CCUG 45958</strain>
    </source>
</reference>
<sequence length="386" mass="42195">MRKLTLKALLASAKASQRDAAKAAGLSPAAVNLLCNGKALPKNGWPDARKKLSAWLHTRGVNPEAVETALAESEQAASAAAHTSNKGDDDMILRKQVLSMRARQQFKLLHDPFDDPQCPEDVYLSPESRYVREFMYDAARHGNFLAVVGESGSGKSTLREDLIERLKEDGDGVVIIEPYTLSMSGGQNGKPMLARHIAEAIIATLAPGASIPRSQEVRDRRLHQLLKDSNGAGMRHVLIIEEAHDLHTQTLKALKRFWELKDGLKRLLSIILIGQTELMDKLGSNQADVREVVQRCVPVKLEPVKNPADFLAHRFNRAGADLAAIFEPDALEALRDRLIVARDMSGKGIYKGYPLAISNLASAAMNLAAGLGERTVTADVVRQIRA</sequence>
<evidence type="ECO:0000259" key="1">
    <source>
        <dbReference type="SMART" id="SM00382"/>
    </source>
</evidence>
<dbReference type="Proteomes" id="UP000069241">
    <property type="component" value="Chromosome"/>
</dbReference>
<accession>A0A0X8JK42</accession>
<protein>
    <recommendedName>
        <fullName evidence="1">AAA+ ATPase domain-containing protein</fullName>
    </recommendedName>
</protein>
<dbReference type="InterPro" id="IPR003593">
    <property type="entry name" value="AAA+_ATPase"/>
</dbReference>
<dbReference type="Pfam" id="PF13401">
    <property type="entry name" value="AAA_22"/>
    <property type="match status" value="1"/>
</dbReference>
<dbReference type="InterPro" id="IPR049945">
    <property type="entry name" value="AAA_22"/>
</dbReference>
<dbReference type="GO" id="GO:0016887">
    <property type="term" value="F:ATP hydrolysis activity"/>
    <property type="evidence" value="ECO:0007669"/>
    <property type="project" value="InterPro"/>
</dbReference>
<evidence type="ECO:0000313" key="3">
    <source>
        <dbReference type="Proteomes" id="UP000069241"/>
    </source>
</evidence>
<dbReference type="STRING" id="44742.AXF13_06820"/>
<dbReference type="InterPro" id="IPR052026">
    <property type="entry name" value="ExeA_AAA_ATPase_DNA-bind"/>
</dbReference>
<gene>
    <name evidence="2" type="ORF">AXF13_06820</name>
</gene>
<dbReference type="KEGG" id="dfi:AXF13_06820"/>